<dbReference type="EMBL" id="BSXS01004361">
    <property type="protein sequence ID" value="GME82863.1"/>
    <property type="molecule type" value="Genomic_DNA"/>
</dbReference>
<proteinExistence type="predicted"/>
<organism evidence="1 2">
    <name type="scientific">Ambrosiozyma monospora</name>
    <name type="common">Yeast</name>
    <name type="synonym">Endomycopsis monosporus</name>
    <dbReference type="NCBI Taxonomy" id="43982"/>
    <lineage>
        <taxon>Eukaryota</taxon>
        <taxon>Fungi</taxon>
        <taxon>Dikarya</taxon>
        <taxon>Ascomycota</taxon>
        <taxon>Saccharomycotina</taxon>
        <taxon>Pichiomycetes</taxon>
        <taxon>Pichiales</taxon>
        <taxon>Pichiaceae</taxon>
        <taxon>Ambrosiozyma</taxon>
    </lineage>
</organism>
<gene>
    <name evidence="1" type="ORF">Amon02_000579300</name>
</gene>
<protein>
    <submittedName>
        <fullName evidence="1">Unnamed protein product</fullName>
    </submittedName>
</protein>
<name>A0ACB5T7G0_AMBMO</name>
<evidence type="ECO:0000313" key="1">
    <source>
        <dbReference type="EMBL" id="GME82863.1"/>
    </source>
</evidence>
<keyword evidence="2" id="KW-1185">Reference proteome</keyword>
<reference evidence="1" key="1">
    <citation type="submission" date="2023-04" db="EMBL/GenBank/DDBJ databases">
        <title>Ambrosiozyma monospora NBRC 10751.</title>
        <authorList>
            <person name="Ichikawa N."/>
            <person name="Sato H."/>
            <person name="Tonouchi N."/>
        </authorList>
    </citation>
    <scope>NUCLEOTIDE SEQUENCE</scope>
    <source>
        <strain evidence="1">NBRC 10751</strain>
    </source>
</reference>
<sequence>MLEKGNNSSSQENQVGQEQSAIEQKTNSDQQDTYNYSTSMFQSPINKLNAQFNIHYPQTKNRFFSPQFNKVKGEAKLKVLEDVDRIISIEVGLRGRCITKHIHCSVAKSNTTTSPAGGFAISQKEKHLLFEKTDVVFKTSDDLESMNKRRNNSGGHCCLKAGRKLKQPFSFEFPETIPNKNGGSGDDIDLELPSSCDNFGKNADGQATTTIGYETFIRVTYNTPFFKNTKTVEYFHRLNYQGGCCSSGNHDVSLGDWEADGVSSSAVFKENLNAGHLALNEDE</sequence>
<evidence type="ECO:0000313" key="2">
    <source>
        <dbReference type="Proteomes" id="UP001165064"/>
    </source>
</evidence>
<comment type="caution">
    <text evidence="1">The sequence shown here is derived from an EMBL/GenBank/DDBJ whole genome shotgun (WGS) entry which is preliminary data.</text>
</comment>
<dbReference type="Proteomes" id="UP001165064">
    <property type="component" value="Unassembled WGS sequence"/>
</dbReference>
<accession>A0ACB5T7G0</accession>